<dbReference type="PANTHER" id="PTHR31157">
    <property type="entry name" value="SCP DOMAIN-CONTAINING PROTEIN"/>
    <property type="match status" value="1"/>
</dbReference>
<feature type="region of interest" description="Disordered" evidence="1">
    <location>
        <begin position="221"/>
        <end position="253"/>
    </location>
</feature>
<evidence type="ECO:0000256" key="1">
    <source>
        <dbReference type="SAM" id="MobiDB-lite"/>
    </source>
</evidence>
<dbReference type="AlphaFoldDB" id="A0AAV1TNJ3"/>
<dbReference type="Gene3D" id="3.40.33.10">
    <property type="entry name" value="CAP"/>
    <property type="match status" value="1"/>
</dbReference>
<proteinExistence type="predicted"/>
<protein>
    <recommendedName>
        <fullName evidence="2">SCP domain-containing protein</fullName>
    </recommendedName>
</protein>
<dbReference type="SUPFAM" id="SSF55797">
    <property type="entry name" value="PR-1-like"/>
    <property type="match status" value="1"/>
</dbReference>
<feature type="domain" description="SCP" evidence="2">
    <location>
        <begin position="2"/>
        <end position="119"/>
    </location>
</feature>
<feature type="compositionally biased region" description="Polar residues" evidence="1">
    <location>
        <begin position="222"/>
        <end position="238"/>
    </location>
</feature>
<organism evidence="3 4">
    <name type="scientific">Peronospora matthiolae</name>
    <dbReference type="NCBI Taxonomy" id="2874970"/>
    <lineage>
        <taxon>Eukaryota</taxon>
        <taxon>Sar</taxon>
        <taxon>Stramenopiles</taxon>
        <taxon>Oomycota</taxon>
        <taxon>Peronosporomycetes</taxon>
        <taxon>Peronosporales</taxon>
        <taxon>Peronosporaceae</taxon>
        <taxon>Peronospora</taxon>
    </lineage>
</organism>
<sequence length="292" mass="31049">MLAAVNAQRATQGLAPLCLNEKLHTSAQRHSDDMAAKNFLDHTSSNGMRMVERVTAAKFDWDTVGENIAAGQINVQDVMASWINSSHHLENIMGDYTMFGSAYAFNLHSKEQHRWTQDFGSGEAEACDDFIPDTIPIEHEQEAQGTTGQPTPVTVPNIAAPVPSPVPETPAAEPPAPLITKPVVPGTKPSTLTSGPGIPQTVVNSTPVTPVVESLAPEAPASMTTGQNVPVTDGSTTRIPAPKVPVTEPLPSKSDLIPRLRLTANRTSKCHVAPKVNGERSAKRIQCGCMGT</sequence>
<accession>A0AAV1TNJ3</accession>
<comment type="caution">
    <text evidence="3">The sequence shown here is derived from an EMBL/GenBank/DDBJ whole genome shotgun (WGS) entry which is preliminary data.</text>
</comment>
<dbReference type="CDD" id="cd05379">
    <property type="entry name" value="CAP_bacterial"/>
    <property type="match status" value="1"/>
</dbReference>
<dbReference type="PANTHER" id="PTHR31157:SF1">
    <property type="entry name" value="SCP DOMAIN-CONTAINING PROTEIN"/>
    <property type="match status" value="1"/>
</dbReference>
<dbReference type="InterPro" id="IPR035940">
    <property type="entry name" value="CAP_sf"/>
</dbReference>
<gene>
    <name evidence="3" type="ORF">PM001_LOCUS8321</name>
</gene>
<evidence type="ECO:0000259" key="2">
    <source>
        <dbReference type="Pfam" id="PF00188"/>
    </source>
</evidence>
<reference evidence="3" key="1">
    <citation type="submission" date="2024-01" db="EMBL/GenBank/DDBJ databases">
        <authorList>
            <person name="Webb A."/>
        </authorList>
    </citation>
    <scope>NUCLEOTIDE SEQUENCE</scope>
    <source>
        <strain evidence="3">Pm1</strain>
    </source>
</reference>
<dbReference type="EMBL" id="CAKLBY020000067">
    <property type="protein sequence ID" value="CAK7923171.1"/>
    <property type="molecule type" value="Genomic_DNA"/>
</dbReference>
<dbReference type="Pfam" id="PF00188">
    <property type="entry name" value="CAP"/>
    <property type="match status" value="1"/>
</dbReference>
<dbReference type="Proteomes" id="UP001162060">
    <property type="component" value="Unassembled WGS sequence"/>
</dbReference>
<evidence type="ECO:0000313" key="4">
    <source>
        <dbReference type="Proteomes" id="UP001162060"/>
    </source>
</evidence>
<dbReference type="InterPro" id="IPR014044">
    <property type="entry name" value="CAP_dom"/>
</dbReference>
<name>A0AAV1TNJ3_9STRA</name>
<evidence type="ECO:0000313" key="3">
    <source>
        <dbReference type="EMBL" id="CAK7923171.1"/>
    </source>
</evidence>